<dbReference type="Pfam" id="PF00300">
    <property type="entry name" value="His_Phos_1"/>
    <property type="match status" value="1"/>
</dbReference>
<reference evidence="5" key="3">
    <citation type="submission" date="2019-06" db="EMBL/GenBank/DDBJ databases">
        <title>Co-occurence of chitin degradation, pigmentation and bioactivity in marine Pseudoalteromonas.</title>
        <authorList>
            <person name="Sonnenschein E.C."/>
            <person name="Bech P.K."/>
        </authorList>
    </citation>
    <scope>NUCLEOTIDE SEQUENCE [LARGE SCALE GENOMIC DNA]</scope>
    <source>
        <strain evidence="5">S2897</strain>
    </source>
</reference>
<dbReference type="Gene3D" id="3.40.50.1240">
    <property type="entry name" value="Phosphoglycerate mutase-like"/>
    <property type="match status" value="1"/>
</dbReference>
<dbReference type="CDD" id="cd07067">
    <property type="entry name" value="HP_PGM_like"/>
    <property type="match status" value="1"/>
</dbReference>
<dbReference type="OrthoDB" id="92610at2"/>
<reference evidence="3 5" key="2">
    <citation type="submission" date="2017-12" db="EMBL/GenBank/DDBJ databases">
        <authorList>
            <person name="Paulsen S."/>
            <person name="Gram L.K."/>
        </authorList>
    </citation>
    <scope>NUCLEOTIDE SEQUENCE [LARGE SCALE GENOMIC DNA]</scope>
    <source>
        <strain evidence="3 5">S2897</strain>
    </source>
</reference>
<dbReference type="PANTHER" id="PTHR20935">
    <property type="entry name" value="PHOSPHOGLYCERATE MUTASE-RELATED"/>
    <property type="match status" value="1"/>
</dbReference>
<proteinExistence type="predicted"/>
<dbReference type="eggNOG" id="COG2062">
    <property type="taxonomic scope" value="Bacteria"/>
</dbReference>
<dbReference type="InterPro" id="IPR051021">
    <property type="entry name" value="Mito_Ser/Thr_phosphatase"/>
</dbReference>
<dbReference type="PATRIC" id="fig|151081.8.peg.2615"/>
<dbReference type="Proteomes" id="UP000305874">
    <property type="component" value="Unassembled WGS sequence"/>
</dbReference>
<reference evidence="2 4" key="1">
    <citation type="journal article" date="2015" name="BMC Genomics">
        <title>Genome mining reveals unlocked bioactive potential of marine Gram-negative bacteria.</title>
        <authorList>
            <person name="Machado H."/>
            <person name="Sonnenschein E.C."/>
            <person name="Melchiorsen J."/>
            <person name="Gram L."/>
        </authorList>
    </citation>
    <scope>NUCLEOTIDE SEQUENCE [LARGE SCALE GENOMIC DNA]</scope>
    <source>
        <strain evidence="2 4">S3137</strain>
    </source>
</reference>
<dbReference type="EMBL" id="PNCG01000003">
    <property type="protein sequence ID" value="TMP87993.1"/>
    <property type="molecule type" value="Genomic_DNA"/>
</dbReference>
<dbReference type="GO" id="GO:0005737">
    <property type="term" value="C:cytoplasm"/>
    <property type="evidence" value="ECO:0007669"/>
    <property type="project" value="InterPro"/>
</dbReference>
<dbReference type="NCBIfam" id="TIGR00249">
    <property type="entry name" value="sixA"/>
    <property type="match status" value="1"/>
</dbReference>
<gene>
    <name evidence="3" type="primary">sixA</name>
    <name evidence="3" type="ORF">CWC05_04900</name>
    <name evidence="2" type="ORF">TW72_16370</name>
</gene>
<keyword evidence="1" id="KW-0378">Hydrolase</keyword>
<dbReference type="InterPro" id="IPR013078">
    <property type="entry name" value="His_Pase_superF_clade-1"/>
</dbReference>
<dbReference type="AlphaFoldDB" id="A0A0F4PKJ8"/>
<keyword evidence="4" id="KW-1185">Reference proteome</keyword>
<name>A0A0F4PKJ8_9GAMM</name>
<dbReference type="GeneID" id="58230077"/>
<evidence type="ECO:0000313" key="3">
    <source>
        <dbReference type="EMBL" id="TMP87993.1"/>
    </source>
</evidence>
<comment type="caution">
    <text evidence="2">The sequence shown here is derived from an EMBL/GenBank/DDBJ whole genome shotgun (WGS) entry which is preliminary data.</text>
</comment>
<sequence length="155" mass="17594">MKTILIMRHGEAQALQAQDHLRELTQRGRQQADHVGQWLAQRFNPQGLLVSPYVRAQQTAECVKEHCRGFTLEQTCDDIIPSANAKTAVDYLQALTEVHTEIDTWLVVAHMPIVSYMVAEFCPEQMPIFATCGVAHIDYDPATMRARWQALYSPN</sequence>
<dbReference type="Proteomes" id="UP000033664">
    <property type="component" value="Unassembled WGS sequence"/>
</dbReference>
<dbReference type="GO" id="GO:0101006">
    <property type="term" value="F:protein histidine phosphatase activity"/>
    <property type="evidence" value="ECO:0007669"/>
    <property type="project" value="InterPro"/>
</dbReference>
<reference evidence="3" key="4">
    <citation type="submission" date="2019-09" db="EMBL/GenBank/DDBJ databases">
        <title>Co-occurence of chitin degradation, pigmentation and bioactivity in marine Pseudoalteromonas.</title>
        <authorList>
            <person name="Sonnenschein E.C."/>
            <person name="Bech P.K."/>
        </authorList>
    </citation>
    <scope>NUCLEOTIDE SEQUENCE</scope>
    <source>
        <strain evidence="3">S2897</strain>
    </source>
</reference>
<dbReference type="RefSeq" id="WP_022944744.1">
    <property type="nucleotide sequence ID" value="NZ_CP023396.1"/>
</dbReference>
<dbReference type="EMBL" id="JXXZ01000015">
    <property type="protein sequence ID" value="KJY96789.1"/>
    <property type="molecule type" value="Genomic_DNA"/>
</dbReference>
<dbReference type="SMART" id="SM00855">
    <property type="entry name" value="PGAM"/>
    <property type="match status" value="1"/>
</dbReference>
<organism evidence="2 4">
    <name type="scientific">Pseudoalteromonas ruthenica</name>
    <dbReference type="NCBI Taxonomy" id="151081"/>
    <lineage>
        <taxon>Bacteria</taxon>
        <taxon>Pseudomonadati</taxon>
        <taxon>Pseudomonadota</taxon>
        <taxon>Gammaproteobacteria</taxon>
        <taxon>Alteromonadales</taxon>
        <taxon>Pseudoalteromonadaceae</taxon>
        <taxon>Pseudoalteromonas</taxon>
    </lineage>
</organism>
<dbReference type="InterPro" id="IPR004449">
    <property type="entry name" value="SixA"/>
</dbReference>
<evidence type="ECO:0000256" key="1">
    <source>
        <dbReference type="ARBA" id="ARBA00022801"/>
    </source>
</evidence>
<dbReference type="SUPFAM" id="SSF53254">
    <property type="entry name" value="Phosphoglycerate mutase-like"/>
    <property type="match status" value="1"/>
</dbReference>
<dbReference type="STRING" id="151081.TW72_16370"/>
<evidence type="ECO:0000313" key="2">
    <source>
        <dbReference type="EMBL" id="KJY96789.1"/>
    </source>
</evidence>
<evidence type="ECO:0000313" key="4">
    <source>
        <dbReference type="Proteomes" id="UP000033664"/>
    </source>
</evidence>
<protein>
    <submittedName>
        <fullName evidence="2 3">Histidine phosphatase</fullName>
    </submittedName>
</protein>
<evidence type="ECO:0000313" key="5">
    <source>
        <dbReference type="Proteomes" id="UP000305874"/>
    </source>
</evidence>
<accession>A0A0F4PKJ8</accession>
<dbReference type="InterPro" id="IPR029033">
    <property type="entry name" value="His_PPase_superfam"/>
</dbReference>